<organism evidence="3 4">
    <name type="scientific">Polarella glacialis</name>
    <name type="common">Dinoflagellate</name>
    <dbReference type="NCBI Taxonomy" id="89957"/>
    <lineage>
        <taxon>Eukaryota</taxon>
        <taxon>Sar</taxon>
        <taxon>Alveolata</taxon>
        <taxon>Dinophyceae</taxon>
        <taxon>Suessiales</taxon>
        <taxon>Suessiaceae</taxon>
        <taxon>Polarella</taxon>
    </lineage>
</organism>
<keyword evidence="4" id="KW-1185">Reference proteome</keyword>
<dbReference type="PANTHER" id="PTHR46363">
    <property type="entry name" value="DEOXYRIBONUCLEASE TATDN2-RELATED"/>
    <property type="match status" value="1"/>
</dbReference>
<dbReference type="Proteomes" id="UP000654075">
    <property type="component" value="Unassembled WGS sequence"/>
</dbReference>
<dbReference type="GO" id="GO:0016788">
    <property type="term" value="F:hydrolase activity, acting on ester bonds"/>
    <property type="evidence" value="ECO:0007669"/>
    <property type="project" value="InterPro"/>
</dbReference>
<dbReference type="InterPro" id="IPR018228">
    <property type="entry name" value="DNase_TatD-rel_CS"/>
</dbReference>
<reference evidence="3" key="1">
    <citation type="submission" date="2021-02" db="EMBL/GenBank/DDBJ databases">
        <authorList>
            <person name="Dougan E. K."/>
            <person name="Rhodes N."/>
            <person name="Thang M."/>
            <person name="Chan C."/>
        </authorList>
    </citation>
    <scope>NUCLEOTIDE SEQUENCE</scope>
</reference>
<dbReference type="Gene3D" id="3.20.20.140">
    <property type="entry name" value="Metal-dependent hydrolases"/>
    <property type="match status" value="1"/>
</dbReference>
<dbReference type="AlphaFoldDB" id="A0A813F5K1"/>
<gene>
    <name evidence="3" type="ORF">PGLA1383_LOCUS25700</name>
</gene>
<dbReference type="PROSITE" id="PS01091">
    <property type="entry name" value="TATD_3"/>
    <property type="match status" value="1"/>
</dbReference>
<dbReference type="InterPro" id="IPR032466">
    <property type="entry name" value="Metal_Hydrolase"/>
</dbReference>
<evidence type="ECO:0000313" key="4">
    <source>
        <dbReference type="Proteomes" id="UP000654075"/>
    </source>
</evidence>
<dbReference type="CDD" id="cd01310">
    <property type="entry name" value="TatD_DNAse"/>
    <property type="match status" value="1"/>
</dbReference>
<evidence type="ECO:0000256" key="2">
    <source>
        <dbReference type="SAM" id="MobiDB-lite"/>
    </source>
</evidence>
<proteinExistence type="predicted"/>
<keyword evidence="1" id="KW-0378">Hydrolase</keyword>
<dbReference type="InterPro" id="IPR001130">
    <property type="entry name" value="TatD-like"/>
</dbReference>
<name>A0A813F5K1_POLGL</name>
<dbReference type="Pfam" id="PF01026">
    <property type="entry name" value="TatD_DNase"/>
    <property type="match status" value="1"/>
</dbReference>
<evidence type="ECO:0000313" key="3">
    <source>
        <dbReference type="EMBL" id="CAE8607794.1"/>
    </source>
</evidence>
<feature type="region of interest" description="Disordered" evidence="2">
    <location>
        <begin position="1"/>
        <end position="50"/>
    </location>
</feature>
<dbReference type="OrthoDB" id="6079689at2759"/>
<comment type="caution">
    <text evidence="3">The sequence shown here is derived from an EMBL/GenBank/DDBJ whole genome shotgun (WGS) entry which is preliminary data.</text>
</comment>
<dbReference type="PANTHER" id="PTHR46363:SF1">
    <property type="entry name" value="DEOXYRIBONUCLEASE TATDN2-RELATED"/>
    <property type="match status" value="1"/>
</dbReference>
<dbReference type="SUPFAM" id="SSF51556">
    <property type="entry name" value="Metallo-dependent hydrolases"/>
    <property type="match status" value="1"/>
</dbReference>
<evidence type="ECO:0000256" key="1">
    <source>
        <dbReference type="ARBA" id="ARBA00022801"/>
    </source>
</evidence>
<sequence>MASAGKVRRWAAKKGAETPAAGVSTPLTEEQKEEKQQQQKQQGGALEQQVVAPPKLSAGQVVLARSGVKSLASTAFASGVRLAYTQRYAEEIARVQQLLPPGSRWVDSHCHFESILGRTWRGGGKPQVMEGEEILDLEGLVRSWPEGLDGCISNFVFKRLSKPGARLSEWGWIEEHLPQFSASSPVGSKIWFTIGLHPHDAGNWDAAAEQKVRKLAQHPKCVGIGECGFDFFKHSEEEAEKQEQAFRAQAQLAVELGKALVIHARQAESLCLKVLSDLVPESHPIHLHCFSDSLSHALLMCQRWPNLRIGFTGSVTFTPKLAKGKGKGKGKGGSQDSEPVVDRIEELLLGVPLERLLLETDGPYMAPEPFRGQTAHPGLVHRVAEKIAQVKGIPLAQVMEATRMSTRVVYGI</sequence>
<protein>
    <submittedName>
        <fullName evidence="3">Uncharacterized protein</fullName>
    </submittedName>
</protein>
<accession>A0A813F5K1</accession>
<feature type="compositionally biased region" description="Basic residues" evidence="2">
    <location>
        <begin position="1"/>
        <end position="12"/>
    </location>
</feature>
<dbReference type="EMBL" id="CAJNNV010022092">
    <property type="protein sequence ID" value="CAE8607794.1"/>
    <property type="molecule type" value="Genomic_DNA"/>
</dbReference>